<evidence type="ECO:0000313" key="4">
    <source>
        <dbReference type="EMBL" id="KAF4041082.1"/>
    </source>
</evidence>
<dbReference type="GO" id="GO:0032259">
    <property type="term" value="P:methylation"/>
    <property type="evidence" value="ECO:0007669"/>
    <property type="project" value="UniProtKB-KW"/>
</dbReference>
<keyword evidence="2 4" id="KW-0489">Methyltransferase</keyword>
<dbReference type="AlphaFoldDB" id="A0A833S5J7"/>
<keyword evidence="3 4" id="KW-0808">Transferase</keyword>
<dbReference type="PANTHER" id="PTHR43619:SF2">
    <property type="entry name" value="S-ADENOSYL-L-METHIONINE-DEPENDENT METHYLTRANSFERASES SUPERFAMILY PROTEIN"/>
    <property type="match status" value="1"/>
</dbReference>
<dbReference type="SUPFAM" id="SSF53335">
    <property type="entry name" value="S-adenosyl-L-methionine-dependent methyltransferases"/>
    <property type="match status" value="1"/>
</dbReference>
<sequence length="281" mass="31287">MQATFAGFTGFGTAYLRAIESMRSDRITRLTFQNRADLEKALITTPKLRNSFGDFISIRTRYLDEALEHRDAKIRQVVILGAGLDTRAFRLETLRGCHILELIKNGEAFESKIKMTEKEDMTLIAERADYIVANLTDDDWDSKLLADGFAPSSPTFWTMEGLLPYLKCSNIIALLDALDGLSAPGSEFGADMPGHTTFSFGNTATMMKYAEKDPLHGVLSKIPWCLKMQASLGNEGIHFGREWSPLVSQDTNENISIAFIMGKKPVCAEVRLKDVCPGLDF</sequence>
<protein>
    <submittedName>
        <fullName evidence="4">Leucine carboxyl methyltransferase domain-containing protein</fullName>
    </submittedName>
</protein>
<proteinExistence type="inferred from homology"/>
<evidence type="ECO:0000313" key="5">
    <source>
        <dbReference type="Proteomes" id="UP000602510"/>
    </source>
</evidence>
<gene>
    <name evidence="4" type="ORF">GN244_ATG06612</name>
</gene>
<name>A0A833S5J7_PHYIN</name>
<accession>A0A833S5J7</accession>
<dbReference type="InterPro" id="IPR007213">
    <property type="entry name" value="Ppm1/Ppm2/Tcmp"/>
</dbReference>
<comment type="caution">
    <text evidence="4">The sequence shown here is derived from an EMBL/GenBank/DDBJ whole genome shotgun (WGS) entry which is preliminary data.</text>
</comment>
<dbReference type="Proteomes" id="UP000602510">
    <property type="component" value="Unassembled WGS sequence"/>
</dbReference>
<evidence type="ECO:0000256" key="3">
    <source>
        <dbReference type="ARBA" id="ARBA00022679"/>
    </source>
</evidence>
<evidence type="ECO:0000256" key="2">
    <source>
        <dbReference type="ARBA" id="ARBA00022603"/>
    </source>
</evidence>
<dbReference type="InterPro" id="IPR011610">
    <property type="entry name" value="SAM_mthyl_Trfase_ML2640-like"/>
</dbReference>
<dbReference type="EMBL" id="WSZM01000131">
    <property type="protein sequence ID" value="KAF4041082.1"/>
    <property type="molecule type" value="Genomic_DNA"/>
</dbReference>
<dbReference type="Gene3D" id="3.40.50.150">
    <property type="entry name" value="Vaccinia Virus protein VP39"/>
    <property type="match status" value="1"/>
</dbReference>
<evidence type="ECO:0000256" key="1">
    <source>
        <dbReference type="ARBA" id="ARBA00008138"/>
    </source>
</evidence>
<reference evidence="4" key="1">
    <citation type="submission" date="2020-04" db="EMBL/GenBank/DDBJ databases">
        <title>Hybrid Assembly of Korean Phytophthora infestans isolates.</title>
        <authorList>
            <person name="Prokchorchik M."/>
            <person name="Lee Y."/>
            <person name="Seo J."/>
            <person name="Cho J.-H."/>
            <person name="Park Y.-E."/>
            <person name="Jang D.-C."/>
            <person name="Im J.-S."/>
            <person name="Choi J.-G."/>
            <person name="Park H.-J."/>
            <person name="Lee G.-B."/>
            <person name="Lee Y.-G."/>
            <person name="Hong S.-Y."/>
            <person name="Cho K."/>
            <person name="Sohn K.H."/>
        </authorList>
    </citation>
    <scope>NUCLEOTIDE SEQUENCE</scope>
    <source>
        <strain evidence="4">KR_1_A1</strain>
    </source>
</reference>
<dbReference type="NCBIfam" id="TIGR00027">
    <property type="entry name" value="mthyl_TIGR00027"/>
    <property type="match status" value="1"/>
</dbReference>
<dbReference type="GO" id="GO:0008168">
    <property type="term" value="F:methyltransferase activity"/>
    <property type="evidence" value="ECO:0007669"/>
    <property type="project" value="UniProtKB-KW"/>
</dbReference>
<dbReference type="PANTHER" id="PTHR43619">
    <property type="entry name" value="S-ADENOSYL-L-METHIONINE-DEPENDENT METHYLTRANSFERASE YKTD-RELATED"/>
    <property type="match status" value="1"/>
</dbReference>
<organism evidence="4 5">
    <name type="scientific">Phytophthora infestans</name>
    <name type="common">Potato late blight agent</name>
    <name type="synonym">Botrytis infestans</name>
    <dbReference type="NCBI Taxonomy" id="4787"/>
    <lineage>
        <taxon>Eukaryota</taxon>
        <taxon>Sar</taxon>
        <taxon>Stramenopiles</taxon>
        <taxon>Oomycota</taxon>
        <taxon>Peronosporomycetes</taxon>
        <taxon>Peronosporales</taxon>
        <taxon>Peronosporaceae</taxon>
        <taxon>Phytophthora</taxon>
    </lineage>
</organism>
<dbReference type="InterPro" id="IPR029063">
    <property type="entry name" value="SAM-dependent_MTases_sf"/>
</dbReference>
<dbReference type="Pfam" id="PF04072">
    <property type="entry name" value="LCM"/>
    <property type="match status" value="1"/>
</dbReference>
<comment type="similarity">
    <text evidence="1">Belongs to the UPF0677 family.</text>
</comment>
<keyword evidence="5" id="KW-1185">Reference proteome</keyword>